<evidence type="ECO:0000313" key="3">
    <source>
        <dbReference type="Proteomes" id="UP000654075"/>
    </source>
</evidence>
<accession>A0A813EPJ5</accession>
<evidence type="ECO:0000313" key="2">
    <source>
        <dbReference type="EMBL" id="CAE8603062.1"/>
    </source>
</evidence>
<reference evidence="2" key="1">
    <citation type="submission" date="2021-02" db="EMBL/GenBank/DDBJ databases">
        <authorList>
            <person name="Dougan E. K."/>
            <person name="Rhodes N."/>
            <person name="Thang M."/>
            <person name="Chan C."/>
        </authorList>
    </citation>
    <scope>NUCLEOTIDE SEQUENCE</scope>
</reference>
<feature type="region of interest" description="Disordered" evidence="1">
    <location>
        <begin position="21"/>
        <end position="46"/>
    </location>
</feature>
<feature type="compositionally biased region" description="Basic and acidic residues" evidence="1">
    <location>
        <begin position="34"/>
        <end position="46"/>
    </location>
</feature>
<dbReference type="OrthoDB" id="420728at2759"/>
<protein>
    <submittedName>
        <fullName evidence="2">Uncharacterized protein</fullName>
    </submittedName>
</protein>
<dbReference type="EMBL" id="CAJNNV010014999">
    <property type="protein sequence ID" value="CAE8603062.1"/>
    <property type="molecule type" value="Genomic_DNA"/>
</dbReference>
<feature type="compositionally biased region" description="Polar residues" evidence="1">
    <location>
        <begin position="21"/>
        <end position="32"/>
    </location>
</feature>
<keyword evidence="3" id="KW-1185">Reference proteome</keyword>
<sequence>MAALERRVSVAGGLQASLSVASRSNTQLSQESMAPKERKTLLERSRENVQMESLEDVLFKDEHKASAYLKDLISSAGLKGAWSEMASRVRHVQSMHGKLMALSSREALDRHYVKRAEYKATVEDKLATLLAHQVLRAETLEKQ</sequence>
<organism evidence="2 3">
    <name type="scientific">Polarella glacialis</name>
    <name type="common">Dinoflagellate</name>
    <dbReference type="NCBI Taxonomy" id="89957"/>
    <lineage>
        <taxon>Eukaryota</taxon>
        <taxon>Sar</taxon>
        <taxon>Alveolata</taxon>
        <taxon>Dinophyceae</taxon>
        <taxon>Suessiales</taxon>
        <taxon>Suessiaceae</taxon>
        <taxon>Polarella</taxon>
    </lineage>
</organism>
<dbReference type="Proteomes" id="UP000654075">
    <property type="component" value="Unassembled WGS sequence"/>
</dbReference>
<gene>
    <name evidence="2" type="ORF">PGLA1383_LOCUS21283</name>
</gene>
<dbReference type="AlphaFoldDB" id="A0A813EPJ5"/>
<proteinExistence type="predicted"/>
<comment type="caution">
    <text evidence="2">The sequence shown here is derived from an EMBL/GenBank/DDBJ whole genome shotgun (WGS) entry which is preliminary data.</text>
</comment>
<feature type="non-terminal residue" evidence="2">
    <location>
        <position position="143"/>
    </location>
</feature>
<evidence type="ECO:0000256" key="1">
    <source>
        <dbReference type="SAM" id="MobiDB-lite"/>
    </source>
</evidence>
<name>A0A813EPJ5_POLGL</name>